<keyword evidence="1" id="KW-1133">Transmembrane helix</keyword>
<feature type="transmembrane region" description="Helical" evidence="1">
    <location>
        <begin position="219"/>
        <end position="241"/>
    </location>
</feature>
<feature type="transmembrane region" description="Helical" evidence="1">
    <location>
        <begin position="94"/>
        <end position="115"/>
    </location>
</feature>
<evidence type="ECO:0000313" key="2">
    <source>
        <dbReference type="EMBL" id="ACS18579.1"/>
    </source>
</evidence>
<evidence type="ECO:0000256" key="1">
    <source>
        <dbReference type="SAM" id="Phobius"/>
    </source>
</evidence>
<feature type="transmembrane region" description="Helical" evidence="1">
    <location>
        <begin position="274"/>
        <end position="303"/>
    </location>
</feature>
<protein>
    <submittedName>
        <fullName evidence="2">Uncharacterized protein</fullName>
    </submittedName>
</protein>
<feature type="transmembrane region" description="Helical" evidence="1">
    <location>
        <begin position="335"/>
        <end position="353"/>
    </location>
</feature>
<keyword evidence="1" id="KW-0472">Membrane</keyword>
<feature type="transmembrane region" description="Helical" evidence="1">
    <location>
        <begin position="382"/>
        <end position="400"/>
    </location>
</feature>
<gene>
    <name evidence="2" type="ordered locus">Vapar_1932</name>
</gene>
<keyword evidence="1" id="KW-0812">Transmembrane</keyword>
<dbReference type="EMBL" id="CP001635">
    <property type="protein sequence ID" value="ACS18579.1"/>
    <property type="molecule type" value="Genomic_DNA"/>
</dbReference>
<dbReference type="STRING" id="543728.Vapar_1932"/>
<feature type="transmembrane region" description="Helical" evidence="1">
    <location>
        <begin position="176"/>
        <end position="207"/>
    </location>
</feature>
<sequence length="402" mass="44761">MIRFSLFGLTCFVSFLTCQLLGRFFYPFGDEPDFTVRAPNLILDEHSWINPYSWLRGLLGAIDYSSGCSINSSPFSLWAQIDSISCSEPLEQVLLRYIVSIMVAAPLLLIICLARKDSTSISNRRSMFGLNADDRTLDALALSLLVPGITYSLGVLAEEQLVLVLSLLLILVEGSWLLTLTLLFAILSVDLGNGVVVATLVLFLNAYRFAARRLSVRMLLVALLVQSLLTLGLGISSLSILSNVSFLADKADAMYASLSDSDLVDKYPIYLRPVITFMTGVFMTPSFIKIVPAHLLVAGSILIGTRRMMAISRFPDVGNNFVEKRTFLQFEARNIIVEVIAVIATILFFVFLFPTYSNAKYYLFAVPFLMRGFLLVASRKTIFRQLIVCQSLVFGLLILYRI</sequence>
<dbReference type="AlphaFoldDB" id="C5CVD0"/>
<proteinExistence type="predicted"/>
<dbReference type="KEGG" id="vap:Vapar_1932"/>
<name>C5CVD0_VARPS</name>
<reference evidence="2" key="1">
    <citation type="submission" date="2009-06" db="EMBL/GenBank/DDBJ databases">
        <title>Complete sequence of chromosome 1 of Variovorax paradoxus S110.</title>
        <authorList>
            <consortium name="US DOE Joint Genome Institute"/>
            <person name="Lucas S."/>
            <person name="Copeland A."/>
            <person name="Lapidus A."/>
            <person name="Glavina del Rio T."/>
            <person name="Tice H."/>
            <person name="Bruce D."/>
            <person name="Goodwin L."/>
            <person name="Pitluck S."/>
            <person name="Chertkov O."/>
            <person name="Brettin T."/>
            <person name="Detter J.C."/>
            <person name="Han C."/>
            <person name="Larimer F."/>
            <person name="Land M."/>
            <person name="Hauser L."/>
            <person name="Kyrpides N."/>
            <person name="Ovchinnikova G."/>
            <person name="Orwin P."/>
            <person name="Leadbetter J.R."/>
            <person name="Spain J.C."/>
            <person name="Han J.I."/>
        </authorList>
    </citation>
    <scope>NUCLEOTIDE SEQUENCE</scope>
    <source>
        <strain evidence="2">S110</strain>
    </source>
</reference>
<accession>C5CVD0</accession>
<organism evidence="2">
    <name type="scientific">Variovorax paradoxus (strain S110)</name>
    <dbReference type="NCBI Taxonomy" id="543728"/>
    <lineage>
        <taxon>Bacteria</taxon>
        <taxon>Pseudomonadati</taxon>
        <taxon>Pseudomonadota</taxon>
        <taxon>Betaproteobacteria</taxon>
        <taxon>Burkholderiales</taxon>
        <taxon>Comamonadaceae</taxon>
        <taxon>Variovorax</taxon>
    </lineage>
</organism>
<dbReference type="HOGENOM" id="CLU_731120_0_0_4"/>